<keyword evidence="2" id="KW-1185">Reference proteome</keyword>
<gene>
    <name evidence="1" type="ORF">NM208_g2641</name>
</gene>
<accession>A0ACC1SRZ0</accession>
<organism evidence="1 2">
    <name type="scientific">Fusarium decemcellulare</name>
    <dbReference type="NCBI Taxonomy" id="57161"/>
    <lineage>
        <taxon>Eukaryota</taxon>
        <taxon>Fungi</taxon>
        <taxon>Dikarya</taxon>
        <taxon>Ascomycota</taxon>
        <taxon>Pezizomycotina</taxon>
        <taxon>Sordariomycetes</taxon>
        <taxon>Hypocreomycetidae</taxon>
        <taxon>Hypocreales</taxon>
        <taxon>Nectriaceae</taxon>
        <taxon>Fusarium</taxon>
        <taxon>Fusarium decemcellulare species complex</taxon>
    </lineage>
</organism>
<evidence type="ECO:0000313" key="2">
    <source>
        <dbReference type="Proteomes" id="UP001148629"/>
    </source>
</evidence>
<evidence type="ECO:0000313" key="1">
    <source>
        <dbReference type="EMBL" id="KAJ3545160.1"/>
    </source>
</evidence>
<comment type="caution">
    <text evidence="1">The sequence shown here is derived from an EMBL/GenBank/DDBJ whole genome shotgun (WGS) entry which is preliminary data.</text>
</comment>
<protein>
    <submittedName>
        <fullName evidence="1">Uncharacterized protein</fullName>
    </submittedName>
</protein>
<reference evidence="1" key="1">
    <citation type="submission" date="2022-08" db="EMBL/GenBank/DDBJ databases">
        <title>Genome Sequence of Fusarium decemcellulare.</title>
        <authorList>
            <person name="Buettner E."/>
        </authorList>
    </citation>
    <scope>NUCLEOTIDE SEQUENCE</scope>
    <source>
        <strain evidence="1">Babe19</strain>
    </source>
</reference>
<proteinExistence type="predicted"/>
<sequence>MPSIAALTIYLFGASAFNHGVSNLVSQRKALAAKQLPDSALPALNGFSVAIIGIGIYYMLAAYQENRAFFTMTLARFISARIFWAQGPAWRVIATWEAISAVMTAAALAWDVYTET</sequence>
<name>A0ACC1SRZ0_9HYPO</name>
<dbReference type="Proteomes" id="UP001148629">
    <property type="component" value="Unassembled WGS sequence"/>
</dbReference>
<dbReference type="EMBL" id="JANRMS010000161">
    <property type="protein sequence ID" value="KAJ3545160.1"/>
    <property type="molecule type" value="Genomic_DNA"/>
</dbReference>